<comment type="similarity">
    <text evidence="3">Belongs to the WD repeat WDR91 family.</text>
</comment>
<feature type="compositionally biased region" description="Acidic residues" evidence="5">
    <location>
        <begin position="330"/>
        <end position="345"/>
    </location>
</feature>
<organism evidence="7 8">
    <name type="scientific">Hyaloperonospora brassicae</name>
    <name type="common">Brassica downy mildew</name>
    <name type="synonym">Peronospora brassicae</name>
    <dbReference type="NCBI Taxonomy" id="162125"/>
    <lineage>
        <taxon>Eukaryota</taxon>
        <taxon>Sar</taxon>
        <taxon>Stramenopiles</taxon>
        <taxon>Oomycota</taxon>
        <taxon>Peronosporomycetes</taxon>
        <taxon>Peronosporales</taxon>
        <taxon>Peronosporaceae</taxon>
        <taxon>Hyaloperonospora</taxon>
    </lineage>
</organism>
<dbReference type="EMBL" id="CANTFL010000027">
    <property type="protein sequence ID" value="CAI5708959.1"/>
    <property type="molecule type" value="Genomic_DNA"/>
</dbReference>
<evidence type="ECO:0000256" key="1">
    <source>
        <dbReference type="ARBA" id="ARBA00004412"/>
    </source>
</evidence>
<dbReference type="GO" id="GO:0031901">
    <property type="term" value="C:early endosome membrane"/>
    <property type="evidence" value="ECO:0007669"/>
    <property type="project" value="TreeGrafter"/>
</dbReference>
<dbReference type="Proteomes" id="UP001162031">
    <property type="component" value="Unassembled WGS sequence"/>
</dbReference>
<sequence length="743" mass="82475">MERPSALLPHVDELVMEYLLFRGFTKSFQVFSAERKRDRSQGFDAEQIISQLLVAVQNFQLETVLETWQFFHARFFHHLDASYASILQQLETSLLRLYVINAVKSGHREKAMEFFEMQAEKLNACAAAAVDGESGMDTWSRWFILPYIEHPESDSYFQKFFSQSWLEAYVTSLRNFLSLVFRSLPLPKLLAFQLETLEEPAMKLRLKVSQSEATRLRMYNSEATTKIKKLEEAGRQLHSILRTMVQHSLTEHLISSSYVDTPIDWNKNRSRSRSHGAATASVGLSQKQMKDIGELFGIGDDDSAHVEAACVDPRDIPRIAEVYLPADELIDDGPYDKNNDEEEAGDSVVPEGETSCYSTTPIFSPIASSLSAVDEDPSRLPLWTTGGVSLIREFNMLNDWKPTQSVMTVRSRFSSNGQYLAIAKLGNTHIDIWSADPVSPSTLSTITLPARLTGLGWLSPTPHRQLLACTLIEGDMMLWDADGLEVTMCPPNEDRWQAQQLMCASEAPVAACLLSSRDEEDNTIQQVVVLHGGVDQPTQDYLPMEGKQLTCIAWSNVGDILITGNETGSVEFINVSCPGRIHRCDLAACCGPVLDGCGSLSAIALSPDGTVLLSAHENAVVVMQWFVAPIVAAVSSQTCGSREVEDSVIDVKPKLTGMYEMDKPLALRNIEVDTTIRFLGTGGYFVVADSSALYIFKRGEKHALSTFLPNQASIADFDFHPHLPVSCSANQEGAVSLWSMKED</sequence>
<keyword evidence="8" id="KW-1185">Reference proteome</keyword>
<dbReference type="PANTHER" id="PTHR13083">
    <property type="entry name" value="WD REPEAT-CONTAINING PROTEIN 91"/>
    <property type="match status" value="1"/>
</dbReference>
<evidence type="ECO:0000256" key="4">
    <source>
        <dbReference type="ARBA" id="ARBA00022753"/>
    </source>
</evidence>
<dbReference type="GO" id="GO:0045022">
    <property type="term" value="P:early endosome to late endosome transport"/>
    <property type="evidence" value="ECO:0007669"/>
    <property type="project" value="InterPro"/>
</dbReference>
<dbReference type="PROSITE" id="PS50896">
    <property type="entry name" value="LISH"/>
    <property type="match status" value="1"/>
</dbReference>
<keyword evidence="4" id="KW-0967">Endosome</keyword>
<dbReference type="AlphaFoldDB" id="A0AAV0SYM6"/>
<dbReference type="InterPro" id="IPR036322">
    <property type="entry name" value="WD40_repeat_dom_sf"/>
</dbReference>
<gene>
    <name evidence="7" type="ORF">HBR001_LOCUS187</name>
</gene>
<dbReference type="InterPro" id="IPR039724">
    <property type="entry name" value="WDR91"/>
</dbReference>
<dbReference type="PANTHER" id="PTHR13083:SF3">
    <property type="entry name" value="WD REPEAT-CONTAINING PROTEIN 91"/>
    <property type="match status" value="1"/>
</dbReference>
<reference evidence="7" key="1">
    <citation type="submission" date="2022-12" db="EMBL/GenBank/DDBJ databases">
        <authorList>
            <person name="Webb A."/>
        </authorList>
    </citation>
    <scope>NUCLEOTIDE SEQUENCE</scope>
    <source>
        <strain evidence="7">Hp1</strain>
    </source>
</reference>
<comment type="subcellular location">
    <subcellularLocation>
        <location evidence="1">Early endosome</location>
    </subcellularLocation>
    <subcellularLocation>
        <location evidence="2">Late endosome</location>
    </subcellularLocation>
</comment>
<evidence type="ECO:0000256" key="3">
    <source>
        <dbReference type="ARBA" id="ARBA00006128"/>
    </source>
</evidence>
<proteinExistence type="inferred from homology"/>
<dbReference type="GO" id="GO:0051898">
    <property type="term" value="P:negative regulation of phosphatidylinositol 3-kinase/protein kinase B signal transduction"/>
    <property type="evidence" value="ECO:0007669"/>
    <property type="project" value="InterPro"/>
</dbReference>
<dbReference type="InterPro" id="IPR015943">
    <property type="entry name" value="WD40/YVTN_repeat-like_dom_sf"/>
</dbReference>
<dbReference type="GO" id="GO:0141039">
    <property type="term" value="F:phosphatidylinositol 3-kinase inhibitor activity"/>
    <property type="evidence" value="ECO:0007669"/>
    <property type="project" value="InterPro"/>
</dbReference>
<evidence type="ECO:0000313" key="8">
    <source>
        <dbReference type="Proteomes" id="UP001162031"/>
    </source>
</evidence>
<dbReference type="SUPFAM" id="SSF50978">
    <property type="entry name" value="WD40 repeat-like"/>
    <property type="match status" value="1"/>
</dbReference>
<evidence type="ECO:0000313" key="7">
    <source>
        <dbReference type="EMBL" id="CAI5708959.1"/>
    </source>
</evidence>
<dbReference type="InterPro" id="IPR006594">
    <property type="entry name" value="LisH"/>
</dbReference>
<evidence type="ECO:0000259" key="6">
    <source>
        <dbReference type="Pfam" id="PF23138"/>
    </source>
</evidence>
<protein>
    <recommendedName>
        <fullName evidence="6">ARMC9 CTLH-like domain-containing protein</fullName>
    </recommendedName>
</protein>
<comment type="caution">
    <text evidence="7">The sequence shown here is derived from an EMBL/GenBank/DDBJ whole genome shotgun (WGS) entry which is preliminary data.</text>
</comment>
<feature type="region of interest" description="Disordered" evidence="5">
    <location>
        <begin position="330"/>
        <end position="354"/>
    </location>
</feature>
<evidence type="ECO:0000256" key="2">
    <source>
        <dbReference type="ARBA" id="ARBA00004603"/>
    </source>
</evidence>
<evidence type="ECO:0000256" key="5">
    <source>
        <dbReference type="SAM" id="MobiDB-lite"/>
    </source>
</evidence>
<dbReference type="InterPro" id="IPR056327">
    <property type="entry name" value="ARMC9_CTLH-like_dom"/>
</dbReference>
<dbReference type="Gene3D" id="2.130.10.10">
    <property type="entry name" value="YVTN repeat-like/Quinoprotein amine dehydrogenase"/>
    <property type="match status" value="1"/>
</dbReference>
<accession>A0AAV0SYM6</accession>
<name>A0AAV0SYM6_HYABA</name>
<dbReference type="Pfam" id="PF23138">
    <property type="entry name" value="CTLH_Armc9"/>
    <property type="match status" value="1"/>
</dbReference>
<feature type="domain" description="ARMC9 CTLH-like" evidence="6">
    <location>
        <begin position="56"/>
        <end position="182"/>
    </location>
</feature>
<dbReference type="GO" id="GO:0031902">
    <property type="term" value="C:late endosome membrane"/>
    <property type="evidence" value="ECO:0007669"/>
    <property type="project" value="TreeGrafter"/>
</dbReference>